<feature type="region of interest" description="Disordered" evidence="1">
    <location>
        <begin position="32"/>
        <end position="75"/>
    </location>
</feature>
<protein>
    <submittedName>
        <fullName evidence="2">Uncharacterized protein</fullName>
    </submittedName>
</protein>
<feature type="compositionally biased region" description="Low complexity" evidence="1">
    <location>
        <begin position="163"/>
        <end position="178"/>
    </location>
</feature>
<reference evidence="2" key="1">
    <citation type="submission" date="2023-10" db="EMBL/GenBank/DDBJ databases">
        <authorList>
            <person name="Chen Y."/>
            <person name="Shah S."/>
            <person name="Dougan E. K."/>
            <person name="Thang M."/>
            <person name="Chan C."/>
        </authorList>
    </citation>
    <scope>NUCLEOTIDE SEQUENCE [LARGE SCALE GENOMIC DNA]</scope>
</reference>
<evidence type="ECO:0000313" key="2">
    <source>
        <dbReference type="EMBL" id="CAK0834543.1"/>
    </source>
</evidence>
<comment type="caution">
    <text evidence="2">The sequence shown here is derived from an EMBL/GenBank/DDBJ whole genome shotgun (WGS) entry which is preliminary data.</text>
</comment>
<feature type="compositionally biased region" description="Basic residues" evidence="1">
    <location>
        <begin position="142"/>
        <end position="162"/>
    </location>
</feature>
<dbReference type="EMBL" id="CAUYUJ010012758">
    <property type="protein sequence ID" value="CAK0834543.1"/>
    <property type="molecule type" value="Genomic_DNA"/>
</dbReference>
<evidence type="ECO:0000313" key="3">
    <source>
        <dbReference type="Proteomes" id="UP001189429"/>
    </source>
</evidence>
<proteinExistence type="predicted"/>
<name>A0ABN9SRE6_9DINO</name>
<gene>
    <name evidence="2" type="ORF">PCOR1329_LOCUS31936</name>
</gene>
<evidence type="ECO:0000256" key="1">
    <source>
        <dbReference type="SAM" id="MobiDB-lite"/>
    </source>
</evidence>
<feature type="compositionally biased region" description="Low complexity" evidence="1">
    <location>
        <begin position="113"/>
        <end position="141"/>
    </location>
</feature>
<sequence length="980" mass="103914">MTPAVREEGSKTKCWGVDEHVLDHTSAKLRRTPLGPTNLPLCRGKPARRASESAATGLPPSTSQELRPAALPGGTRGIDGEIVCVACVIQAEVLRVVSDPVRPSRRRRRRAGSRAPSGTPSTGSRSSASGSSRSAPRGASAPKRRRRAAHARRGQRHPRRCRSSTTDDSSSAAASPAGGSRGGGVARRGGSAFCQDCEKHLGWVPRGADGALPLRCQECRARAGELPEAAVSHGGAPVAAQHPPGGGAEESLEIDEWGFQIALDEMAEASSPEEAALFLRLLARSRAGVSGRDWLLLDDILAQDTQVLALHGLLSEVFVLACGTAQGRSFSVPAFNALLRSLKDDLTEAVLVGCRACLPEWARDALVEAQQVCAAQSLNGPPAREADLRTRIDVAAAGRSKCEAVTQFATLSCPADQAALVELGGTHELGPLQYIEDAVMPCPSAGGIMAVLNQSRRSAPVRYALWEKAAFNFGPGKSECMAISGSPALHTEGQGVHEVPLRVEPGVLHGAATLVGVEGIETDLNPLQYHWVEELMGAAEAAAASADERKAVLGRYRWRVVRPALRLYDRVAFDSAADRCIPSLGVTFRELQPVTQPQSRAELAIEVAHLVYRMWAACRFTGRWPLQGALTLFCELETVVSAIPRGSQVELMRALLRPGHGAAHVQCVGRALLSSMGRKANAPELPATTVTLYKVSQGPDECGQFTIDARLKEAAEKWLQMAEGHCGAHGYEEPTGSRSAVVPIIGGHVNVTLYKKADPLAGLKKAGKGALSQALARAMGLPTERLPVCCKTCEGTAPSAYGTVAGYEINDEKRLCSEVCMTPQAALVARFFAPSLVEAESGAVCASLGYEIYNETVAKGPGVQADVYAWGAKPAEADEGWTTIYRSEGAECFQATAARRYADLAVAAAGFQEGRCADGGFTEEQDAQVPGLLTGEARLTLWKRPGELALGDMLRFTRSMFGEEGGGSATREPSLMDFLV</sequence>
<keyword evidence="3" id="KW-1185">Reference proteome</keyword>
<feature type="compositionally biased region" description="Basic residues" evidence="1">
    <location>
        <begin position="103"/>
        <end position="112"/>
    </location>
</feature>
<accession>A0ABN9SRE6</accession>
<organism evidence="2 3">
    <name type="scientific">Prorocentrum cordatum</name>
    <dbReference type="NCBI Taxonomy" id="2364126"/>
    <lineage>
        <taxon>Eukaryota</taxon>
        <taxon>Sar</taxon>
        <taxon>Alveolata</taxon>
        <taxon>Dinophyceae</taxon>
        <taxon>Prorocentrales</taxon>
        <taxon>Prorocentraceae</taxon>
        <taxon>Prorocentrum</taxon>
    </lineage>
</organism>
<feature type="region of interest" description="Disordered" evidence="1">
    <location>
        <begin position="101"/>
        <end position="189"/>
    </location>
</feature>
<dbReference type="Proteomes" id="UP001189429">
    <property type="component" value="Unassembled WGS sequence"/>
</dbReference>